<dbReference type="EMBL" id="LAVV01011463">
    <property type="protein sequence ID" value="KNZ47763.1"/>
    <property type="molecule type" value="Genomic_DNA"/>
</dbReference>
<dbReference type="OrthoDB" id="906897at2759"/>
<gene>
    <name evidence="1" type="ORF">VP01_616g6</name>
</gene>
<evidence type="ECO:0000313" key="2">
    <source>
        <dbReference type="Proteomes" id="UP000037035"/>
    </source>
</evidence>
<evidence type="ECO:0000313" key="1">
    <source>
        <dbReference type="EMBL" id="KNZ47763.1"/>
    </source>
</evidence>
<dbReference type="STRING" id="27349.A0A0L6UGV9"/>
<dbReference type="PANTHER" id="PTHR11439:SF483">
    <property type="entry name" value="PEPTIDE SYNTHASE GLIP-LIKE, PUTATIVE (AFU_ORTHOLOGUE AFUA_3G12920)-RELATED"/>
    <property type="match status" value="1"/>
</dbReference>
<organism evidence="1 2">
    <name type="scientific">Puccinia sorghi</name>
    <dbReference type="NCBI Taxonomy" id="27349"/>
    <lineage>
        <taxon>Eukaryota</taxon>
        <taxon>Fungi</taxon>
        <taxon>Dikarya</taxon>
        <taxon>Basidiomycota</taxon>
        <taxon>Pucciniomycotina</taxon>
        <taxon>Pucciniomycetes</taxon>
        <taxon>Pucciniales</taxon>
        <taxon>Pucciniaceae</taxon>
        <taxon>Puccinia</taxon>
    </lineage>
</organism>
<name>A0A0L6UGV9_9BASI</name>
<sequence>MNFKSCWLAFQNSSAHVPDTLLVIKLDISEDFIGLFQLVLIEKGLYMLNLTTNEDHQEFLKLNMNYWTFTGILNYIPGLSNWKEMLHCWKYLKGTQDHGLFLKPDTNEMVKRIQIYTDAKWGEDQETRISQSGSIALWKSFPILWGSKKQRKIILSSTESKLNAFLDGEQENQWVTFLIQELWKLQLDPTLFHVSNGGLLENLKNFGSNSKTKHLDIKIKNLGEMFLKKEIDVKLTSSQNMLANSLSKAAPHSSVKKLQDRCLRVILSSNMEGC</sequence>
<dbReference type="VEuPathDB" id="FungiDB:VP01_616g6"/>
<accession>A0A0L6UGV9</accession>
<dbReference type="PANTHER" id="PTHR11439">
    <property type="entry name" value="GAG-POL-RELATED RETROTRANSPOSON"/>
    <property type="match status" value="1"/>
</dbReference>
<proteinExistence type="predicted"/>
<dbReference type="AlphaFoldDB" id="A0A0L6UGV9"/>
<protein>
    <recommendedName>
        <fullName evidence="3">Reverse transcriptase Ty1/copia-type domain-containing protein</fullName>
    </recommendedName>
</protein>
<dbReference type="Proteomes" id="UP000037035">
    <property type="component" value="Unassembled WGS sequence"/>
</dbReference>
<reference evidence="1 2" key="1">
    <citation type="submission" date="2015-08" db="EMBL/GenBank/DDBJ databases">
        <title>Next Generation Sequencing and Analysis of the Genome of Puccinia sorghi L Schw, the Causal Agent of Maize Common Rust.</title>
        <authorList>
            <person name="Rochi L."/>
            <person name="Burguener G."/>
            <person name="Darino M."/>
            <person name="Turjanski A."/>
            <person name="Kreff E."/>
            <person name="Dieguez M.J."/>
            <person name="Sacco F."/>
        </authorList>
    </citation>
    <scope>NUCLEOTIDE SEQUENCE [LARGE SCALE GENOMIC DNA]</scope>
    <source>
        <strain evidence="1 2">RO10H11247</strain>
    </source>
</reference>
<dbReference type="CDD" id="cd09272">
    <property type="entry name" value="RNase_HI_RT_Ty1"/>
    <property type="match status" value="1"/>
</dbReference>
<comment type="caution">
    <text evidence="1">The sequence shown here is derived from an EMBL/GenBank/DDBJ whole genome shotgun (WGS) entry which is preliminary data.</text>
</comment>
<evidence type="ECO:0008006" key="3">
    <source>
        <dbReference type="Google" id="ProtNLM"/>
    </source>
</evidence>
<keyword evidence="2" id="KW-1185">Reference proteome</keyword>